<feature type="compositionally biased region" description="Acidic residues" evidence="1">
    <location>
        <begin position="74"/>
        <end position="84"/>
    </location>
</feature>
<name>A0A6I4WHD6_9ACTN</name>
<dbReference type="RefSeq" id="WP_161104601.1">
    <property type="nucleotide sequence ID" value="NZ_JBHLYI010000007.1"/>
</dbReference>
<evidence type="ECO:0000256" key="1">
    <source>
        <dbReference type="SAM" id="MobiDB-lite"/>
    </source>
</evidence>
<dbReference type="EMBL" id="WUTW01000004">
    <property type="protein sequence ID" value="MXQ66404.1"/>
    <property type="molecule type" value="Genomic_DNA"/>
</dbReference>
<feature type="compositionally biased region" description="Basic residues" evidence="1">
    <location>
        <begin position="13"/>
        <end position="24"/>
    </location>
</feature>
<feature type="compositionally biased region" description="Low complexity" evidence="1">
    <location>
        <begin position="165"/>
        <end position="177"/>
    </location>
</feature>
<feature type="domain" description="DUF3152" evidence="3">
    <location>
        <begin position="194"/>
        <end position="361"/>
    </location>
</feature>
<feature type="compositionally biased region" description="Pro residues" evidence="1">
    <location>
        <begin position="50"/>
        <end position="71"/>
    </location>
</feature>
<dbReference type="OrthoDB" id="9779865at2"/>
<feature type="region of interest" description="Disordered" evidence="1">
    <location>
        <begin position="165"/>
        <end position="196"/>
    </location>
</feature>
<comment type="caution">
    <text evidence="4">The sequence shown here is derived from an EMBL/GenBank/DDBJ whole genome shotgun (WGS) entry which is preliminary data.</text>
</comment>
<sequence length="383" mass="39970">MLSCAMQPDAPRPGRRRARSHRRGAPPPEPLAPREQAPHDAAPYQAAPFDPSPYETPPFDQEPPGQPPYGQEPPDGDPELDALLDPDRSGTTDSFAVDGVLGIGGDLDRAFGVARRSRIRNLVLGIGSLTAVTATGIGAFVAWGVMSSGPPSDVPFEGAGTVRAAPPGSVASPAASGGPSGFADTAPPDAPVAHSERGTGTFLRAPAAVPPPTFGHGRLVRYRVEVEGGLGLSPALFAREVDRVLADARGWTASGKRSFRRVATGKVDFAVRLASAPTAERICRAYGLTADASVNCAAGRQVVVNLGRWLAPSAPFRSSAENYRAFLLNHELGHHFGAGHRTCGGDGRPAPVMQDQIAGLNGCRANAWPYDAHGRFVAGPEQP</sequence>
<protein>
    <submittedName>
        <fullName evidence="4">DUF3152 domain-containing protein</fullName>
    </submittedName>
</protein>
<evidence type="ECO:0000259" key="3">
    <source>
        <dbReference type="Pfam" id="PF11350"/>
    </source>
</evidence>
<accession>A0A6I4WHD6</accession>
<dbReference type="Pfam" id="PF11350">
    <property type="entry name" value="DUF3152"/>
    <property type="match status" value="1"/>
</dbReference>
<organism evidence="4 5">
    <name type="scientific">Actinomadura rayongensis</name>
    <dbReference type="NCBI Taxonomy" id="1429076"/>
    <lineage>
        <taxon>Bacteria</taxon>
        <taxon>Bacillati</taxon>
        <taxon>Actinomycetota</taxon>
        <taxon>Actinomycetes</taxon>
        <taxon>Streptosporangiales</taxon>
        <taxon>Thermomonosporaceae</taxon>
        <taxon>Actinomadura</taxon>
    </lineage>
</organism>
<feature type="region of interest" description="Disordered" evidence="1">
    <location>
        <begin position="1"/>
        <end position="91"/>
    </location>
</feature>
<dbReference type="SUPFAM" id="SSF55486">
    <property type="entry name" value="Metalloproteases ('zincins'), catalytic domain"/>
    <property type="match status" value="1"/>
</dbReference>
<feature type="transmembrane region" description="Helical" evidence="2">
    <location>
        <begin position="122"/>
        <end position="146"/>
    </location>
</feature>
<keyword evidence="2" id="KW-1133">Transmembrane helix</keyword>
<evidence type="ECO:0000313" key="4">
    <source>
        <dbReference type="EMBL" id="MXQ66404.1"/>
    </source>
</evidence>
<dbReference type="AlphaFoldDB" id="A0A6I4WHD6"/>
<proteinExistence type="predicted"/>
<dbReference type="Proteomes" id="UP000431901">
    <property type="component" value="Unassembled WGS sequence"/>
</dbReference>
<dbReference type="InterPro" id="IPR022603">
    <property type="entry name" value="DUF3152"/>
</dbReference>
<keyword evidence="5" id="KW-1185">Reference proteome</keyword>
<evidence type="ECO:0000313" key="5">
    <source>
        <dbReference type="Proteomes" id="UP000431901"/>
    </source>
</evidence>
<gene>
    <name evidence="4" type="ORF">GQ466_20505</name>
</gene>
<evidence type="ECO:0000256" key="2">
    <source>
        <dbReference type="SAM" id="Phobius"/>
    </source>
</evidence>
<keyword evidence="2" id="KW-0812">Transmembrane</keyword>
<keyword evidence="2" id="KW-0472">Membrane</keyword>
<reference evidence="4 5" key="1">
    <citation type="submission" date="2019-12" db="EMBL/GenBank/DDBJ databases">
        <title>Nocardia macrotermitis sp. nov. and Nocardia aurantia sp. nov., isolated from the gut of the fungus growing-termite Macrotermes natalensis.</title>
        <authorList>
            <person name="Christine B."/>
            <person name="Rene B."/>
        </authorList>
    </citation>
    <scope>NUCLEOTIDE SEQUENCE [LARGE SCALE GENOMIC DNA]</scope>
    <source>
        <strain evidence="4 5">DSM 102126</strain>
    </source>
</reference>